<evidence type="ECO:0000259" key="6">
    <source>
        <dbReference type="Pfam" id="PF08450"/>
    </source>
</evidence>
<evidence type="ECO:0000256" key="1">
    <source>
        <dbReference type="ARBA" id="ARBA00008853"/>
    </source>
</evidence>
<sequence length="911" mass="103290">MNPYVQTVPTCVLGEAPHWNADKQELLYVDIIGKSVHRYVPGTGEHTQVQIDGGEPALVVPVQRYVVGVGRELQLMEWDGRSSTPTSLTTMFSVEPENPSNAFNDGKCDTKGRLWAGTMNATLFTGNLYRVTNEIQTVVSNVGISNGIAWNKANTLMYYIDSQTRKVDVFDFNDEQGTLSNRRTVYDFNTQGESGSPDGMNIDADDNLWVACWGGSQVIHVDPTRASVPLPTNNITSIAFGGPNLDVMYVTSASEGLSDAQKGRTTSSGLIVPNNQHWSQRSRGLTMVSRLIASISEILGSNTSELKDANDHEETKTVQENTGDELSVSHKPRLALLNANHWISPFVHRLQSNIDTALREISKPLQNTDSEIIYRIDSVECGLGCRIPTTDSHGDNTPKEKSFPGTHKSRSRTRTHYFDRPSRKLSIKDDTPTPPQEGRGEVPTVDSSIEKSQNKFDFLASTKYSTEFEDKRNVVYQNSQFNLENASKEALISTNSLPFKEDLLSETLLNTPMFGIPNPSLRIRHNPSLTSATESVDGMDLNTTLLPIDAFKRERKRSRSHQGSNNSQSFAFQGRLSATKIGEGLFEETVNEIIAKGGEDFRNKYSSWVWDVFHTNLMKMKSLLLSEFNEKLKVTLDEREDEVAGMQKQYREKLAEFDATTEGFQKMIDNLYQENQRVLKAKDFVIEKEFIECKNHFEKDLRRQMQSYRKEAEVEKIELQTRNDELMKIMLTDSSKSGLEESFKREIESLHKIKALTTQNDVLHQQLDEANNSVSDIRQKNMEVLQSQLDNAKLEILELRKRLQYADREKEDLTISHNQQIAKLNRRMQESNTRYDHRLREVTEDMESLRKKHAKEAKELKNKLANQDAEHGQMLSQVKNQYGQQVMSLSQAVSELQTELKQSGTAPKFPY</sequence>
<proteinExistence type="inferred from homology"/>
<protein>
    <submittedName>
        <fullName evidence="7">Regucalcin</fullName>
    </submittedName>
</protein>
<evidence type="ECO:0000313" key="7">
    <source>
        <dbReference type="EMBL" id="ODM87614.1"/>
    </source>
</evidence>
<keyword evidence="3" id="KW-0479">Metal-binding</keyword>
<evidence type="ECO:0000256" key="2">
    <source>
        <dbReference type="PIRSR" id="PIRSR605511-1"/>
    </source>
</evidence>
<dbReference type="GO" id="GO:0005509">
    <property type="term" value="F:calcium ion binding"/>
    <property type="evidence" value="ECO:0007669"/>
    <property type="project" value="TreeGrafter"/>
</dbReference>
<dbReference type="InterPro" id="IPR013658">
    <property type="entry name" value="SGL"/>
</dbReference>
<gene>
    <name evidence="7" type="ORF">Ocin01_19068</name>
</gene>
<dbReference type="GO" id="GO:0019853">
    <property type="term" value="P:L-ascorbic acid biosynthetic process"/>
    <property type="evidence" value="ECO:0007669"/>
    <property type="project" value="TreeGrafter"/>
</dbReference>
<evidence type="ECO:0000256" key="5">
    <source>
        <dbReference type="SAM" id="MobiDB-lite"/>
    </source>
</evidence>
<dbReference type="InterPro" id="IPR005511">
    <property type="entry name" value="SMP-30"/>
</dbReference>
<dbReference type="PANTHER" id="PTHR10907:SF66">
    <property type="entry name" value="MIP34848P1-RELATED"/>
    <property type="match status" value="1"/>
</dbReference>
<comment type="similarity">
    <text evidence="1">Belongs to the SMP-30/CGR1 family.</text>
</comment>
<dbReference type="PANTHER" id="PTHR10907">
    <property type="entry name" value="REGUCALCIN"/>
    <property type="match status" value="1"/>
</dbReference>
<feature type="region of interest" description="Disordered" evidence="5">
    <location>
        <begin position="304"/>
        <end position="326"/>
    </location>
</feature>
<dbReference type="InterPro" id="IPR011042">
    <property type="entry name" value="6-blade_b-propeller_TolB-like"/>
</dbReference>
<dbReference type="GO" id="GO:0004341">
    <property type="term" value="F:gluconolactonase activity"/>
    <property type="evidence" value="ECO:0007669"/>
    <property type="project" value="TreeGrafter"/>
</dbReference>
<dbReference type="OrthoDB" id="423498at2759"/>
<dbReference type="Proteomes" id="UP000094527">
    <property type="component" value="Unassembled WGS sequence"/>
</dbReference>
<feature type="compositionally biased region" description="Basic and acidic residues" evidence="5">
    <location>
        <begin position="416"/>
        <end position="431"/>
    </location>
</feature>
<feature type="binding site" evidence="3">
    <location>
        <position position="198"/>
    </location>
    <ligand>
        <name>a divalent metal cation</name>
        <dbReference type="ChEBI" id="CHEBI:60240"/>
    </ligand>
</feature>
<feature type="coiled-coil region" evidence="4">
    <location>
        <begin position="698"/>
        <end position="729"/>
    </location>
</feature>
<feature type="compositionally biased region" description="Basic and acidic residues" evidence="5">
    <location>
        <begin position="392"/>
        <end position="402"/>
    </location>
</feature>
<evidence type="ECO:0000256" key="3">
    <source>
        <dbReference type="PIRSR" id="PIRSR605511-2"/>
    </source>
</evidence>
<feature type="region of interest" description="Disordered" evidence="5">
    <location>
        <begin position="387"/>
        <end position="448"/>
    </location>
</feature>
<feature type="domain" description="SMP-30/Gluconolactonase/LRE-like region" evidence="6">
    <location>
        <begin position="13"/>
        <end position="253"/>
    </location>
</feature>
<feature type="binding site" evidence="3">
    <location>
        <position position="146"/>
    </location>
    <ligand>
        <name>a divalent metal cation</name>
        <dbReference type="ChEBI" id="CHEBI:60240"/>
    </ligand>
</feature>
<keyword evidence="3" id="KW-0862">Zinc</keyword>
<feature type="binding site" evidence="3">
    <location>
        <position position="15"/>
    </location>
    <ligand>
        <name>a divalent metal cation</name>
        <dbReference type="ChEBI" id="CHEBI:60240"/>
    </ligand>
</feature>
<comment type="caution">
    <text evidence="7">The sequence shown here is derived from an EMBL/GenBank/DDBJ whole genome shotgun (WGS) entry which is preliminary data.</text>
</comment>
<accession>A0A1D2M3V0</accession>
<evidence type="ECO:0000313" key="8">
    <source>
        <dbReference type="Proteomes" id="UP000094527"/>
    </source>
</evidence>
<keyword evidence="4" id="KW-0175">Coiled coil</keyword>
<evidence type="ECO:0000256" key="4">
    <source>
        <dbReference type="SAM" id="Coils"/>
    </source>
</evidence>
<dbReference type="AlphaFoldDB" id="A0A1D2M3V0"/>
<dbReference type="Pfam" id="PF08450">
    <property type="entry name" value="SGL"/>
    <property type="match status" value="1"/>
</dbReference>
<feature type="compositionally biased region" description="Basic and acidic residues" evidence="5">
    <location>
        <begin position="305"/>
        <end position="317"/>
    </location>
</feature>
<feature type="coiled-coil region" evidence="4">
    <location>
        <begin position="629"/>
        <end position="656"/>
    </location>
</feature>
<comment type="cofactor">
    <cofactor evidence="3">
        <name>Zn(2+)</name>
        <dbReference type="ChEBI" id="CHEBI:29105"/>
    </cofactor>
    <text evidence="3">Binds 1 divalent metal cation per subunit.</text>
</comment>
<dbReference type="SUPFAM" id="SSF63829">
    <property type="entry name" value="Calcium-dependent phosphotriesterase"/>
    <property type="match status" value="1"/>
</dbReference>
<dbReference type="EMBL" id="LJIJ01004965">
    <property type="protein sequence ID" value="ODM87614.1"/>
    <property type="molecule type" value="Genomic_DNA"/>
</dbReference>
<organism evidence="7 8">
    <name type="scientific">Orchesella cincta</name>
    <name type="common">Springtail</name>
    <name type="synonym">Podura cincta</name>
    <dbReference type="NCBI Taxonomy" id="48709"/>
    <lineage>
        <taxon>Eukaryota</taxon>
        <taxon>Metazoa</taxon>
        <taxon>Ecdysozoa</taxon>
        <taxon>Arthropoda</taxon>
        <taxon>Hexapoda</taxon>
        <taxon>Collembola</taxon>
        <taxon>Entomobryomorpha</taxon>
        <taxon>Entomobryoidea</taxon>
        <taxon>Orchesellidae</taxon>
        <taxon>Orchesellinae</taxon>
        <taxon>Orchesella</taxon>
    </lineage>
</organism>
<feature type="coiled-coil region" evidence="4">
    <location>
        <begin position="753"/>
        <end position="877"/>
    </location>
</feature>
<dbReference type="Gene3D" id="2.120.10.30">
    <property type="entry name" value="TolB, C-terminal domain"/>
    <property type="match status" value="1"/>
</dbReference>
<feature type="active site" description="Proton donor/acceptor" evidence="2">
    <location>
        <position position="198"/>
    </location>
</feature>
<dbReference type="STRING" id="48709.A0A1D2M3V0"/>
<keyword evidence="8" id="KW-1185">Reference proteome</keyword>
<name>A0A1D2M3V0_ORCCI</name>
<dbReference type="PRINTS" id="PR01790">
    <property type="entry name" value="SMP30FAMILY"/>
</dbReference>
<feature type="binding site" evidence="3">
    <location>
        <position position="104"/>
    </location>
    <ligand>
        <name>substrate</name>
    </ligand>
</feature>
<reference evidence="7 8" key="1">
    <citation type="journal article" date="2016" name="Genome Biol. Evol.">
        <title>Gene Family Evolution Reflects Adaptation to Soil Environmental Stressors in the Genome of the Collembolan Orchesella cincta.</title>
        <authorList>
            <person name="Faddeeva-Vakhrusheva A."/>
            <person name="Derks M.F."/>
            <person name="Anvar S.Y."/>
            <person name="Agamennone V."/>
            <person name="Suring W."/>
            <person name="Smit S."/>
            <person name="van Straalen N.M."/>
            <person name="Roelofs D."/>
        </authorList>
    </citation>
    <scope>NUCLEOTIDE SEQUENCE [LARGE SCALE GENOMIC DNA]</scope>
    <source>
        <tissue evidence="7">Mixed pool</tissue>
    </source>
</reference>